<proteinExistence type="predicted"/>
<dbReference type="GO" id="GO:0004674">
    <property type="term" value="F:protein serine/threonine kinase activity"/>
    <property type="evidence" value="ECO:0007669"/>
    <property type="project" value="UniProtKB-KW"/>
</dbReference>
<dbReference type="GeneID" id="80513073"/>
<sequence>MNFNNLYDKLHDYKIDCKIINNVNIKNILFGSGGSSNIILDVQNKDEDRFIIKVIPDFIYTNVKIKPDHNQLEIKFYQFFTKKYILPNRTPHIVGLFQNIKCQNISSLLKKIKSKNLKCPTFEDSLTKKDSISYADYKICDLLLNYEMKLLDPNFDMVLLEYCPIDFSKFIKNMIENIHFANKNEAGILISHFSYDINRILFQIIFTMAIIKDDYPGFLHGDFFVRNILLSLVRDYNVNDYVAYHYQQRIFYLPANGLYSKINDFGMSIIVNELQNSTYELDKIQNKKYRVNPFNTKNDIFNLLHDIYSGQNIGTVSLIELSSRLNMNVDKIYYLRNLFKKFIDVDKIDEINLINRETLDTTWFIDGIKTLENTVNIPQEYLTNKTFEIFQELPKNAKIIRHYNSPNL</sequence>
<dbReference type="EMBL" id="KU877344">
    <property type="protein sequence ID" value="ANB50711.1"/>
    <property type="molecule type" value="Genomic_DNA"/>
</dbReference>
<dbReference type="SUPFAM" id="SSF56112">
    <property type="entry name" value="Protein kinase-like (PK-like)"/>
    <property type="match status" value="1"/>
</dbReference>
<dbReference type="RefSeq" id="YP_010776462.1">
    <property type="nucleotide sequence ID" value="NC_075034.1"/>
</dbReference>
<protein>
    <submittedName>
        <fullName evidence="1">Putative serine/threonine protein kinase</fullName>
    </submittedName>
</protein>
<accession>A0A167RI36</accession>
<dbReference type="InterPro" id="IPR011009">
    <property type="entry name" value="Kinase-like_dom_sf"/>
</dbReference>
<dbReference type="Proteomes" id="UP000241365">
    <property type="component" value="Segment"/>
</dbReference>
<reference evidence="1 2" key="1">
    <citation type="journal article" date="2016" name="Genome Announc.">
        <title>Complete Genome Sequence of a New Megavirus Family Member Isolated from an Inland Water Lake for the First Time in India.</title>
        <authorList>
            <person name="Chatterjee A."/>
            <person name="Ali F."/>
            <person name="Bange D."/>
            <person name="Kondabagil K."/>
        </authorList>
    </citation>
    <scope>NUCLEOTIDE SEQUENCE [LARGE SCALE GENOMIC DNA]</scope>
    <source>
        <strain evidence="1">1</strain>
    </source>
</reference>
<evidence type="ECO:0000313" key="1">
    <source>
        <dbReference type="EMBL" id="ANB50711.1"/>
    </source>
</evidence>
<keyword evidence="1" id="KW-0418">Kinase</keyword>
<evidence type="ECO:0000313" key="2">
    <source>
        <dbReference type="Proteomes" id="UP000241365"/>
    </source>
</evidence>
<dbReference type="KEGG" id="vg:80513073"/>
<name>A0A167RI36_9VIRU</name>
<keyword evidence="1" id="KW-0808">Transferase</keyword>
<keyword evidence="1" id="KW-0723">Serine/threonine-protein kinase</keyword>
<keyword evidence="2" id="KW-1185">Reference proteome</keyword>
<organism evidence="1 2">
    <name type="scientific">Powai lake megavirus</name>
    <dbReference type="NCBI Taxonomy" id="1842663"/>
    <lineage>
        <taxon>Viruses</taxon>
        <taxon>Varidnaviria</taxon>
        <taxon>Bamfordvirae</taxon>
        <taxon>Nucleocytoviricota</taxon>
        <taxon>Megaviricetes</taxon>
        <taxon>Imitervirales</taxon>
        <taxon>Mimiviridae</taxon>
        <taxon>Megamimivirinae</taxon>
        <taxon>Megavirus</taxon>
        <taxon>Megavirus powaiense</taxon>
    </lineage>
</organism>